<evidence type="ECO:0000256" key="2">
    <source>
        <dbReference type="SAM" id="SignalP"/>
    </source>
</evidence>
<name>I8UFT4_9BACL</name>
<sequence length="169" mass="19322">MKKWLVLVVAVVLVLGACSSKSEQKEEKGAPTMSDGQKDKQKHQDHRGNQGIVQGKMDPSLKVVEEKKGKAVLRYEIKNQMEKEKTFHFTSGKKFDYRIKNKEGKTVYEYSKNHMFTQALTKTTVKQGASFTQDIMVSGLPAGSYTLEVWLTAKDEHDDYRQTQNFEIK</sequence>
<proteinExistence type="predicted"/>
<dbReference type="Gene3D" id="2.60.40.2360">
    <property type="entry name" value="Intracellular proteinase inhibitor BsuPI"/>
    <property type="match status" value="1"/>
</dbReference>
<dbReference type="EMBL" id="AKKV01000024">
    <property type="protein sequence ID" value="EIT85755.1"/>
    <property type="molecule type" value="Genomic_DNA"/>
</dbReference>
<dbReference type="InterPro" id="IPR038144">
    <property type="entry name" value="IPI"/>
</dbReference>
<dbReference type="InterPro" id="IPR020481">
    <property type="entry name" value="Intracell_prot_inh_BsuPI"/>
</dbReference>
<evidence type="ECO:0000313" key="5">
    <source>
        <dbReference type="Proteomes" id="UP000004080"/>
    </source>
</evidence>
<dbReference type="RefSeq" id="WP_007201687.1">
    <property type="nucleotide sequence ID" value="NZ_AKKV01000024.1"/>
</dbReference>
<dbReference type="AlphaFoldDB" id="I8UFT4"/>
<evidence type="ECO:0000313" key="4">
    <source>
        <dbReference type="EMBL" id="EIT85755.1"/>
    </source>
</evidence>
<evidence type="ECO:0000256" key="1">
    <source>
        <dbReference type="SAM" id="MobiDB-lite"/>
    </source>
</evidence>
<comment type="caution">
    <text evidence="4">The sequence shown here is derived from an EMBL/GenBank/DDBJ whole genome shotgun (WGS) entry which is preliminary data.</text>
</comment>
<reference evidence="4 5" key="1">
    <citation type="journal article" date="2012" name="J. Bacteriol.">
        <title>Genome of Bacillus macauensis ZFHKF-1, a Long-Chain-Forming Bacterium.</title>
        <authorList>
            <person name="Cai L."/>
            <person name="Zhang T."/>
        </authorList>
    </citation>
    <scope>NUCLEOTIDE SEQUENCE [LARGE SCALE GENOMIC DNA]</scope>
    <source>
        <strain evidence="4 5">ZFHKF-1</strain>
    </source>
</reference>
<dbReference type="Proteomes" id="UP000004080">
    <property type="component" value="Unassembled WGS sequence"/>
</dbReference>
<feature type="chain" id="PRO_5003714973" evidence="2">
    <location>
        <begin position="23"/>
        <end position="169"/>
    </location>
</feature>
<feature type="signal peptide" evidence="2">
    <location>
        <begin position="1"/>
        <end position="22"/>
    </location>
</feature>
<keyword evidence="2" id="KW-0732">Signal</keyword>
<dbReference type="PATRIC" id="fig|1196324.3.peg.1634"/>
<dbReference type="eggNOG" id="ENOG50331E2">
    <property type="taxonomic scope" value="Bacteria"/>
</dbReference>
<evidence type="ECO:0000259" key="3">
    <source>
        <dbReference type="Pfam" id="PF12690"/>
    </source>
</evidence>
<feature type="region of interest" description="Disordered" evidence="1">
    <location>
        <begin position="23"/>
        <end position="54"/>
    </location>
</feature>
<accession>I8UFT4</accession>
<keyword evidence="5" id="KW-1185">Reference proteome</keyword>
<organism evidence="4 5">
    <name type="scientific">Fictibacillus macauensis ZFHKF-1</name>
    <dbReference type="NCBI Taxonomy" id="1196324"/>
    <lineage>
        <taxon>Bacteria</taxon>
        <taxon>Bacillati</taxon>
        <taxon>Bacillota</taxon>
        <taxon>Bacilli</taxon>
        <taxon>Bacillales</taxon>
        <taxon>Fictibacillaceae</taxon>
        <taxon>Fictibacillus</taxon>
    </lineage>
</organism>
<dbReference type="Pfam" id="PF12690">
    <property type="entry name" value="BsuPI"/>
    <property type="match status" value="1"/>
</dbReference>
<gene>
    <name evidence="4" type="ORF">A374_07969</name>
</gene>
<feature type="domain" description="Intracellular proteinase inhibitor BsuPI" evidence="3">
    <location>
        <begin position="64"/>
        <end position="155"/>
    </location>
</feature>
<dbReference type="STRING" id="1196324.A374_07969"/>
<protein>
    <submittedName>
        <fullName evidence="4">Intracellular proteinase inhibitor</fullName>
    </submittedName>
</protein>
<dbReference type="PROSITE" id="PS51257">
    <property type="entry name" value="PROKAR_LIPOPROTEIN"/>
    <property type="match status" value="1"/>
</dbReference>
<dbReference type="MEROPS" id="I22.001"/>